<feature type="region of interest" description="Disordered" evidence="1">
    <location>
        <begin position="85"/>
        <end position="110"/>
    </location>
</feature>
<name>A0A7W6JE01_9CAUL</name>
<comment type="caution">
    <text evidence="3">The sequence shown here is derived from an EMBL/GenBank/DDBJ whole genome shotgun (WGS) entry which is preliminary data.</text>
</comment>
<sequence>MTALRTFILLLGALAVLILGALATPGSAEASAPPCHEMSHGQPADEAPSSPDKPVKPMGCCVACVATVAPEPPMRAALALPAPPRSAALPPMPVGQTLSPEPGPPRLLIA</sequence>
<protein>
    <recommendedName>
        <fullName evidence="5">DUF2946 domain-containing protein</fullName>
    </recommendedName>
</protein>
<keyword evidence="4" id="KW-1185">Reference proteome</keyword>
<evidence type="ECO:0000256" key="2">
    <source>
        <dbReference type="SAM" id="SignalP"/>
    </source>
</evidence>
<gene>
    <name evidence="3" type="ORF">GGR12_002259</name>
</gene>
<evidence type="ECO:0000313" key="3">
    <source>
        <dbReference type="EMBL" id="MBB4083393.1"/>
    </source>
</evidence>
<evidence type="ECO:0000313" key="4">
    <source>
        <dbReference type="Proteomes" id="UP000529946"/>
    </source>
</evidence>
<feature type="compositionally biased region" description="Pro residues" evidence="1">
    <location>
        <begin position="101"/>
        <end position="110"/>
    </location>
</feature>
<evidence type="ECO:0008006" key="5">
    <source>
        <dbReference type="Google" id="ProtNLM"/>
    </source>
</evidence>
<proteinExistence type="predicted"/>
<dbReference type="EMBL" id="JACIDM010000002">
    <property type="protein sequence ID" value="MBB4083393.1"/>
    <property type="molecule type" value="Genomic_DNA"/>
</dbReference>
<evidence type="ECO:0000256" key="1">
    <source>
        <dbReference type="SAM" id="MobiDB-lite"/>
    </source>
</evidence>
<accession>A0A7W6JE01</accession>
<dbReference type="RefSeq" id="WP_183204488.1">
    <property type="nucleotide sequence ID" value="NZ_BAAAER010000009.1"/>
</dbReference>
<organism evidence="3 4">
    <name type="scientific">Brevundimonas lenta</name>
    <dbReference type="NCBI Taxonomy" id="424796"/>
    <lineage>
        <taxon>Bacteria</taxon>
        <taxon>Pseudomonadati</taxon>
        <taxon>Pseudomonadota</taxon>
        <taxon>Alphaproteobacteria</taxon>
        <taxon>Caulobacterales</taxon>
        <taxon>Caulobacteraceae</taxon>
        <taxon>Brevundimonas</taxon>
    </lineage>
</organism>
<feature type="chain" id="PRO_5030815683" description="DUF2946 domain-containing protein" evidence="2">
    <location>
        <begin position="24"/>
        <end position="110"/>
    </location>
</feature>
<dbReference type="Proteomes" id="UP000529946">
    <property type="component" value="Unassembled WGS sequence"/>
</dbReference>
<keyword evidence="2" id="KW-0732">Signal</keyword>
<feature type="signal peptide" evidence="2">
    <location>
        <begin position="1"/>
        <end position="23"/>
    </location>
</feature>
<reference evidence="3 4" key="1">
    <citation type="submission" date="2020-08" db="EMBL/GenBank/DDBJ databases">
        <title>Genomic Encyclopedia of Type Strains, Phase IV (KMG-IV): sequencing the most valuable type-strain genomes for metagenomic binning, comparative biology and taxonomic classification.</title>
        <authorList>
            <person name="Goeker M."/>
        </authorList>
    </citation>
    <scope>NUCLEOTIDE SEQUENCE [LARGE SCALE GENOMIC DNA]</scope>
    <source>
        <strain evidence="3 4">DSM 23960</strain>
    </source>
</reference>
<feature type="region of interest" description="Disordered" evidence="1">
    <location>
        <begin position="26"/>
        <end position="54"/>
    </location>
</feature>
<dbReference type="AlphaFoldDB" id="A0A7W6JE01"/>